<name>A0A382PF93_9ZZZZ</name>
<organism evidence="1">
    <name type="scientific">marine metagenome</name>
    <dbReference type="NCBI Taxonomy" id="408172"/>
    <lineage>
        <taxon>unclassified sequences</taxon>
        <taxon>metagenomes</taxon>
        <taxon>ecological metagenomes</taxon>
    </lineage>
</organism>
<dbReference type="AlphaFoldDB" id="A0A382PF93"/>
<protein>
    <submittedName>
        <fullName evidence="1">Uncharacterized protein</fullName>
    </submittedName>
</protein>
<proteinExistence type="predicted"/>
<gene>
    <name evidence="1" type="ORF">METZ01_LOCUS324928</name>
</gene>
<reference evidence="1" key="1">
    <citation type="submission" date="2018-05" db="EMBL/GenBank/DDBJ databases">
        <authorList>
            <person name="Lanie J.A."/>
            <person name="Ng W.-L."/>
            <person name="Kazmierczak K.M."/>
            <person name="Andrzejewski T.M."/>
            <person name="Davidsen T.M."/>
            <person name="Wayne K.J."/>
            <person name="Tettelin H."/>
            <person name="Glass J.I."/>
            <person name="Rusch D."/>
            <person name="Podicherti R."/>
            <person name="Tsui H.-C.T."/>
            <person name="Winkler M.E."/>
        </authorList>
    </citation>
    <scope>NUCLEOTIDE SEQUENCE</scope>
</reference>
<dbReference type="EMBL" id="UINC01107014">
    <property type="protein sequence ID" value="SVC72074.1"/>
    <property type="molecule type" value="Genomic_DNA"/>
</dbReference>
<evidence type="ECO:0000313" key="1">
    <source>
        <dbReference type="EMBL" id="SVC72074.1"/>
    </source>
</evidence>
<accession>A0A382PF93</accession>
<sequence length="95" mass="10569">MNKKYAIECTSKIASDCPQIGKYFDCEQDAESWVEGECWIFSGEGWICLKCHDAHMGRLTLHRKKQGHGLDGLDSGAQGDDGLDHELEAGIDIVR</sequence>